<name>A0A7C5MXJ8_9GAMM</name>
<evidence type="ECO:0000313" key="3">
    <source>
        <dbReference type="EMBL" id="HHH12979.1"/>
    </source>
</evidence>
<proteinExistence type="predicted"/>
<accession>A0A7C5MXJ8</accession>
<dbReference type="EMBL" id="DROM01000125">
    <property type="protein sequence ID" value="HHH12979.1"/>
    <property type="molecule type" value="Genomic_DNA"/>
</dbReference>
<dbReference type="NCBIfam" id="NF045620">
    <property type="entry name" value="Sfum_1244_fam"/>
    <property type="match status" value="1"/>
</dbReference>
<evidence type="ECO:0000259" key="2">
    <source>
        <dbReference type="Pfam" id="PF21740"/>
    </source>
</evidence>
<dbReference type="Pfam" id="PF21739">
    <property type="entry name" value="DUF6866_N"/>
    <property type="match status" value="1"/>
</dbReference>
<gene>
    <name evidence="3" type="ORF">ENJ98_01970</name>
</gene>
<dbReference type="Proteomes" id="UP000886100">
    <property type="component" value="Unassembled WGS sequence"/>
</dbReference>
<dbReference type="InterPro" id="IPR049200">
    <property type="entry name" value="DUF6866_C"/>
</dbReference>
<comment type="caution">
    <text evidence="3">The sequence shown here is derived from an EMBL/GenBank/DDBJ whole genome shotgun (WGS) entry which is preliminary data.</text>
</comment>
<sequence>MNHSLQKICEQVQYNCHVADARHGGDFTMCTYLLKMREYFRWETGAGIRDPLPKEALGEWLQARERLWEELAEADYRPLEIDGETFDPFDTGAINEALEPLGAVYSAGLVNGARAHFFIAELLHKEAHGEACALHLCGREYARCLTAPPAMASEAGVFLRREALRRYLWEKYESWLWSRPDNALGRAFACYDFGSDPDRALDEMADAELAAAREHELGEFEATRMLGGGWNEMLMDLALTPAELMARAVKDHLADALRTLPMLLEQGFEPSIHFYLGNLNGMRQHLYPQLKAAYEAWLETGDLAPLRARAEADRERWHRLARELLDLHGLHGRKAAEPIRRHLERHCREEGWA</sequence>
<reference evidence="3" key="1">
    <citation type="journal article" date="2020" name="mSystems">
        <title>Genome- and Community-Level Interaction Insights into Carbon Utilization and Element Cycling Functions of Hydrothermarchaeota in Hydrothermal Sediment.</title>
        <authorList>
            <person name="Zhou Z."/>
            <person name="Liu Y."/>
            <person name="Xu W."/>
            <person name="Pan J."/>
            <person name="Luo Z.H."/>
            <person name="Li M."/>
        </authorList>
    </citation>
    <scope>NUCLEOTIDE SEQUENCE [LARGE SCALE GENOMIC DNA]</scope>
    <source>
        <strain evidence="3">HyVt-535</strain>
    </source>
</reference>
<dbReference type="InterPro" id="IPR054640">
    <property type="entry name" value="Sfum_1244-like"/>
</dbReference>
<organism evidence="3">
    <name type="scientific">Thiolapillus brandeum</name>
    <dbReference type="NCBI Taxonomy" id="1076588"/>
    <lineage>
        <taxon>Bacteria</taxon>
        <taxon>Pseudomonadati</taxon>
        <taxon>Pseudomonadota</taxon>
        <taxon>Gammaproteobacteria</taxon>
        <taxon>Chromatiales</taxon>
        <taxon>Sedimenticolaceae</taxon>
        <taxon>Thiolapillus</taxon>
    </lineage>
</organism>
<dbReference type="Pfam" id="PF21740">
    <property type="entry name" value="DUF6866_C"/>
    <property type="match status" value="1"/>
</dbReference>
<dbReference type="AlphaFoldDB" id="A0A7C5MXJ8"/>
<evidence type="ECO:0000259" key="1">
    <source>
        <dbReference type="Pfam" id="PF21739"/>
    </source>
</evidence>
<dbReference type="InterPro" id="IPR049199">
    <property type="entry name" value="DUF6866_N"/>
</dbReference>
<protein>
    <submittedName>
        <fullName evidence="3">Uncharacterized protein</fullName>
    </submittedName>
</protein>
<feature type="domain" description="DUF6866" evidence="2">
    <location>
        <begin position="165"/>
        <end position="344"/>
    </location>
</feature>
<feature type="domain" description="DUF6866" evidence="1">
    <location>
        <begin position="8"/>
        <end position="160"/>
    </location>
</feature>